<name>V6KAK4_STRRC</name>
<dbReference type="InterPro" id="IPR013762">
    <property type="entry name" value="Integrase-like_cat_sf"/>
</dbReference>
<dbReference type="PATRIC" id="fig|1352936.5.peg.4715"/>
<dbReference type="EMBL" id="AWQX01000194">
    <property type="protein sequence ID" value="EST28461.1"/>
    <property type="molecule type" value="Genomic_DNA"/>
</dbReference>
<dbReference type="AlphaFoldDB" id="V6KAK4"/>
<dbReference type="PROSITE" id="PS51898">
    <property type="entry name" value="TYR_RECOMBINASE"/>
    <property type="match status" value="1"/>
</dbReference>
<evidence type="ECO:0000313" key="3">
    <source>
        <dbReference type="EMBL" id="EST28461.1"/>
    </source>
</evidence>
<evidence type="ECO:0000256" key="1">
    <source>
        <dbReference type="ARBA" id="ARBA00023172"/>
    </source>
</evidence>
<evidence type="ECO:0000259" key="2">
    <source>
        <dbReference type="PROSITE" id="PS51898"/>
    </source>
</evidence>
<proteinExistence type="predicted"/>
<sequence length="147" mass="16692">MLALALGLRWSDVDLDNEYLRLRRTRLRPRCKHGWTDASPCGRAKAGYCPDKVPVRRETKNTMRAGRRAVTLHGPLVAMLRAHAATQERERKAGGDLWTESDYVFPKLLGGLLSPNTDYYDWKRLLEDAKVRGGRLHDARHTAPPCS</sequence>
<gene>
    <name evidence="3" type="ORF">M878_22570</name>
</gene>
<reference evidence="3 4" key="1">
    <citation type="journal article" date="2014" name="Genome Announc.">
        <title>Draft Genome Sequence of Streptomyces roseochromogenes subsp. oscitans DS 12.976, Producer of the Aminocoumarin Antibiotic Clorobiocin.</title>
        <authorList>
            <person name="Ruckert C."/>
            <person name="Kalinowski J."/>
            <person name="Heide L."/>
            <person name="Apel A.K."/>
        </authorList>
    </citation>
    <scope>NUCLEOTIDE SEQUENCE [LARGE SCALE GENOMIC DNA]</scope>
    <source>
        <strain evidence="3 4">DS 12.976</strain>
    </source>
</reference>
<dbReference type="GO" id="GO:0015074">
    <property type="term" value="P:DNA integration"/>
    <property type="evidence" value="ECO:0007669"/>
    <property type="project" value="InterPro"/>
</dbReference>
<comment type="caution">
    <text evidence="3">The sequence shown here is derived from an EMBL/GenBank/DDBJ whole genome shotgun (WGS) entry which is preliminary data.</text>
</comment>
<dbReference type="InterPro" id="IPR002104">
    <property type="entry name" value="Integrase_catalytic"/>
</dbReference>
<keyword evidence="4" id="KW-1185">Reference proteome</keyword>
<dbReference type="SUPFAM" id="SSF56349">
    <property type="entry name" value="DNA breaking-rejoining enzymes"/>
    <property type="match status" value="1"/>
</dbReference>
<dbReference type="HOGENOM" id="CLU_1767026_0_0_11"/>
<organism evidence="3 4">
    <name type="scientific">Streptomyces roseochromogenus subsp. oscitans DS 12.976</name>
    <dbReference type="NCBI Taxonomy" id="1352936"/>
    <lineage>
        <taxon>Bacteria</taxon>
        <taxon>Bacillati</taxon>
        <taxon>Actinomycetota</taxon>
        <taxon>Actinomycetes</taxon>
        <taxon>Kitasatosporales</taxon>
        <taxon>Streptomycetaceae</taxon>
        <taxon>Streptomyces</taxon>
    </lineage>
</organism>
<accession>V6KAK4</accession>
<evidence type="ECO:0000313" key="4">
    <source>
        <dbReference type="Proteomes" id="UP000017984"/>
    </source>
</evidence>
<protein>
    <recommendedName>
        <fullName evidence="2">Tyr recombinase domain-containing protein</fullName>
    </recommendedName>
</protein>
<keyword evidence="1" id="KW-0233">DNA recombination</keyword>
<dbReference type="Gene3D" id="1.10.443.10">
    <property type="entry name" value="Intergrase catalytic core"/>
    <property type="match status" value="1"/>
</dbReference>
<feature type="domain" description="Tyr recombinase" evidence="2">
    <location>
        <begin position="1"/>
        <end position="147"/>
    </location>
</feature>
<dbReference type="Proteomes" id="UP000017984">
    <property type="component" value="Chromosome"/>
</dbReference>
<dbReference type="InterPro" id="IPR011010">
    <property type="entry name" value="DNA_brk_join_enz"/>
</dbReference>
<dbReference type="GO" id="GO:0006310">
    <property type="term" value="P:DNA recombination"/>
    <property type="evidence" value="ECO:0007669"/>
    <property type="project" value="UniProtKB-KW"/>
</dbReference>
<dbReference type="STRING" id="1352936.M878_22570"/>
<dbReference type="GO" id="GO:0003677">
    <property type="term" value="F:DNA binding"/>
    <property type="evidence" value="ECO:0007669"/>
    <property type="project" value="InterPro"/>
</dbReference>